<dbReference type="SMART" id="SM00358">
    <property type="entry name" value="DSRM"/>
    <property type="match status" value="1"/>
</dbReference>
<keyword evidence="7" id="KW-1185">Reference proteome</keyword>
<organism evidence="6 7">
    <name type="scientific">Brassica napus</name>
    <name type="common">Rape</name>
    <dbReference type="NCBI Taxonomy" id="3708"/>
    <lineage>
        <taxon>Eukaryota</taxon>
        <taxon>Viridiplantae</taxon>
        <taxon>Streptophyta</taxon>
        <taxon>Embryophyta</taxon>
        <taxon>Tracheophyta</taxon>
        <taxon>Spermatophyta</taxon>
        <taxon>Magnoliopsida</taxon>
        <taxon>eudicotyledons</taxon>
        <taxon>Gunneridae</taxon>
        <taxon>Pentapetalae</taxon>
        <taxon>rosids</taxon>
        <taxon>malvids</taxon>
        <taxon>Brassicales</taxon>
        <taxon>Brassicaceae</taxon>
        <taxon>Brassiceae</taxon>
        <taxon>Brassica</taxon>
    </lineage>
</organism>
<dbReference type="Pfam" id="PF03556">
    <property type="entry name" value="Cullin_binding"/>
    <property type="match status" value="1"/>
</dbReference>
<dbReference type="InterPro" id="IPR003428">
    <property type="entry name" value="MAM33"/>
</dbReference>
<dbReference type="InterPro" id="IPR014764">
    <property type="entry name" value="DCN-prot"/>
</dbReference>
<gene>
    <name evidence="6" type="ORF">HID58_064999</name>
</gene>
<comment type="function">
    <text evidence="2">Neddylation of cullins play an essential role in the regulation of SCF-type complexes activity.</text>
</comment>
<dbReference type="Pfam" id="PF14709">
    <property type="entry name" value="DND1_DSRM"/>
    <property type="match status" value="1"/>
</dbReference>
<dbReference type="Gene3D" id="3.30.160.20">
    <property type="match status" value="1"/>
</dbReference>
<dbReference type="Gene3D" id="1.10.238.200">
    <property type="entry name" value="Cullin, PONY binding domain"/>
    <property type="match status" value="1"/>
</dbReference>
<feature type="region of interest" description="Disordered" evidence="3">
    <location>
        <begin position="1"/>
        <end position="25"/>
    </location>
</feature>
<dbReference type="SUPFAM" id="SSF47473">
    <property type="entry name" value="EF-hand"/>
    <property type="match status" value="1"/>
</dbReference>
<dbReference type="PROSITE" id="PS50137">
    <property type="entry name" value="DS_RBD"/>
    <property type="match status" value="1"/>
</dbReference>
<name>A0ABQ7ZBK3_BRANA</name>
<dbReference type="Gene3D" id="1.10.238.10">
    <property type="entry name" value="EF-hand"/>
    <property type="match status" value="1"/>
</dbReference>
<dbReference type="Proteomes" id="UP000824890">
    <property type="component" value="Unassembled WGS sequence"/>
</dbReference>
<dbReference type="InterPro" id="IPR011992">
    <property type="entry name" value="EF-hand-dom_pair"/>
</dbReference>
<reference evidence="6 7" key="1">
    <citation type="submission" date="2021-05" db="EMBL/GenBank/DDBJ databases">
        <title>Genome Assembly of Synthetic Allotetraploid Brassica napus Reveals Homoeologous Exchanges between Subgenomes.</title>
        <authorList>
            <person name="Davis J.T."/>
        </authorList>
    </citation>
    <scope>NUCLEOTIDE SEQUENCE [LARGE SCALE GENOMIC DNA]</scope>
    <source>
        <strain evidence="7">cv. Da-Ae</strain>
        <tissue evidence="6">Seedling</tissue>
    </source>
</reference>
<dbReference type="PANTHER" id="PTHR12281:SF12">
    <property type="entry name" value="DEFECTIVE IN CULLIN NEDDYLATION PROTEIN"/>
    <property type="match status" value="1"/>
</dbReference>
<dbReference type="SUPFAM" id="SSF54768">
    <property type="entry name" value="dsRNA-binding domain-like"/>
    <property type="match status" value="1"/>
</dbReference>
<evidence type="ECO:0000256" key="1">
    <source>
        <dbReference type="PROSITE-ProRule" id="PRU00266"/>
    </source>
</evidence>
<accession>A0ABQ7ZBK3</accession>
<evidence type="ECO:0000256" key="3">
    <source>
        <dbReference type="SAM" id="MobiDB-lite"/>
    </source>
</evidence>
<evidence type="ECO:0000259" key="5">
    <source>
        <dbReference type="PROSITE" id="PS51229"/>
    </source>
</evidence>
<comment type="caution">
    <text evidence="6">The sequence shown here is derived from an EMBL/GenBank/DDBJ whole genome shotgun (WGS) entry which is preliminary data.</text>
</comment>
<proteinExistence type="predicted"/>
<dbReference type="EMBL" id="JAGKQM010000015">
    <property type="protein sequence ID" value="KAH0877605.1"/>
    <property type="molecule type" value="Genomic_DNA"/>
</dbReference>
<dbReference type="InterPro" id="IPR014720">
    <property type="entry name" value="dsRBD_dom"/>
</dbReference>
<dbReference type="PROSITE" id="PS51229">
    <property type="entry name" value="DCUN1"/>
    <property type="match status" value="1"/>
</dbReference>
<sequence>MYLPPEDPSSPVPNASSISMTPKPRMVIQRCENGFKMRKLNDDVEEDNDSSKMESNIRHVEAENKLPVVSEPEAAAALVPHATKPDTTEEEAQKVCAREQLYKLCGVRHWKAPLYTFFSQDGPDNTKLFKVEVSVEIKEVSGITVLECLGDPHNKKKIAAEQAAEVALWFLKNSEASSTFCFHFPNDNAVDVNDGKQSKHPSTCCHSTFTCSHGINADMIPLPEEMLEKNTMKKNRTSHRSELNLITSEPQIIEFLCTLKLLDFRQRNDGVILVAQNVRRSSSEKAEIFCNLRTSKCVVLLHHRRRNRIQSHLPPRISFAQATTKEMDRIDHLFNQYANTSSNLIDPEGIEELCSNLEVPHTDIRILMLAWKMKSEKQGYFTQEEWRRGLKALRADTLNKLKKALPELEKEVRRQTNFADFYAYAFRYCLTEEKQKSIDIETICQLLEIVMGSTFRPQVDYFVEYLKIQNDYKVINMDQWMGFYRFCNEISFPEMTEYNPELAWPLCLLLPPLSMSRLLRHLRRTVISARLLSPSFSYRNPRICLQPIQNSSFLIVPKFLSSGSYVSEMRKSAFEGNILRLIRSEIQSELDHSPPLQPEDRFGPFTVDERPGEQWVSLRRKYGDTEDIKIEATMFDGSVPSSKSTSSDPEDVQLHITFVVNISKDGQTLEIMCSAWPDTIQISKFFVRKSSKNSPNAYVGPEFEEMEDELQDSVYQFLEERGISDDLAVFLHQYMKNKDKAEYIRWMETVKSYVEQK</sequence>
<dbReference type="SUPFAM" id="SSF54529">
    <property type="entry name" value="Mitochondrial glycoprotein MAM33-like"/>
    <property type="match status" value="1"/>
</dbReference>
<feature type="domain" description="DRBM" evidence="4">
    <location>
        <begin position="96"/>
        <end position="173"/>
    </location>
</feature>
<feature type="compositionally biased region" description="Pro residues" evidence="3">
    <location>
        <begin position="1"/>
        <end position="11"/>
    </location>
</feature>
<protein>
    <recommendedName>
        <fullName evidence="2">Defective in cullin neddylation protein</fullName>
    </recommendedName>
</protein>
<evidence type="ECO:0000313" key="7">
    <source>
        <dbReference type="Proteomes" id="UP000824890"/>
    </source>
</evidence>
<dbReference type="Pfam" id="PF02330">
    <property type="entry name" value="MAM33"/>
    <property type="match status" value="1"/>
</dbReference>
<evidence type="ECO:0000313" key="6">
    <source>
        <dbReference type="EMBL" id="KAH0877605.1"/>
    </source>
</evidence>
<dbReference type="InterPro" id="IPR036561">
    <property type="entry name" value="MAM33_sf"/>
</dbReference>
<dbReference type="InterPro" id="IPR005176">
    <property type="entry name" value="PONY_dom"/>
</dbReference>
<keyword evidence="1" id="KW-0694">RNA-binding</keyword>
<dbReference type="InterPro" id="IPR042460">
    <property type="entry name" value="DCN1-like_PONY"/>
</dbReference>
<evidence type="ECO:0000259" key="4">
    <source>
        <dbReference type="PROSITE" id="PS50137"/>
    </source>
</evidence>
<dbReference type="Gene3D" id="3.10.280.10">
    <property type="entry name" value="Mitochondrial glycoprotein"/>
    <property type="match status" value="1"/>
</dbReference>
<feature type="domain" description="DCUN1" evidence="5">
    <location>
        <begin position="325"/>
        <end position="516"/>
    </location>
</feature>
<dbReference type="PANTHER" id="PTHR12281">
    <property type="entry name" value="RP42 RELATED"/>
    <property type="match status" value="1"/>
</dbReference>
<evidence type="ECO:0000256" key="2">
    <source>
        <dbReference type="RuleBase" id="RU410713"/>
    </source>
</evidence>